<gene>
    <name evidence="2" type="ORF">QE152_g34197</name>
</gene>
<reference evidence="2 3" key="1">
    <citation type="journal article" date="2024" name="BMC Genomics">
        <title>De novo assembly and annotation of Popillia japonica's genome with initial clues to its potential as an invasive pest.</title>
        <authorList>
            <person name="Cucini C."/>
            <person name="Boschi S."/>
            <person name="Funari R."/>
            <person name="Cardaioli E."/>
            <person name="Iannotti N."/>
            <person name="Marturano G."/>
            <person name="Paoli F."/>
            <person name="Bruttini M."/>
            <person name="Carapelli A."/>
            <person name="Frati F."/>
            <person name="Nardi F."/>
        </authorList>
    </citation>
    <scope>NUCLEOTIDE SEQUENCE [LARGE SCALE GENOMIC DNA]</scope>
    <source>
        <strain evidence="2">DMR45628</strain>
    </source>
</reference>
<evidence type="ECO:0000256" key="1">
    <source>
        <dbReference type="SAM" id="MobiDB-lite"/>
    </source>
</evidence>
<feature type="region of interest" description="Disordered" evidence="1">
    <location>
        <begin position="59"/>
        <end position="101"/>
    </location>
</feature>
<dbReference type="AlphaFoldDB" id="A0AAW1IUG4"/>
<accession>A0AAW1IUG4</accession>
<feature type="compositionally biased region" description="Polar residues" evidence="1">
    <location>
        <begin position="88"/>
        <end position="97"/>
    </location>
</feature>
<evidence type="ECO:0000313" key="2">
    <source>
        <dbReference type="EMBL" id="KAK9693434.1"/>
    </source>
</evidence>
<name>A0AAW1IUG4_POPJA</name>
<sequence length="112" mass="12763">MVEVDLGEEIGGFYEIDRKSMKWWKKLLLTTQRIYTCCHTHLQIPICQYPWRKRGAESLNTSPGVDRRTSASKAQTAPVTITKVPIRSVSQPSSKDQSGGDLKEVHTFYTFT</sequence>
<comment type="caution">
    <text evidence="2">The sequence shown here is derived from an EMBL/GenBank/DDBJ whole genome shotgun (WGS) entry which is preliminary data.</text>
</comment>
<proteinExistence type="predicted"/>
<dbReference type="Proteomes" id="UP001458880">
    <property type="component" value="Unassembled WGS sequence"/>
</dbReference>
<protein>
    <submittedName>
        <fullName evidence="2">Uncharacterized protein</fullName>
    </submittedName>
</protein>
<dbReference type="EMBL" id="JASPKY010000542">
    <property type="protein sequence ID" value="KAK9693434.1"/>
    <property type="molecule type" value="Genomic_DNA"/>
</dbReference>
<evidence type="ECO:0000313" key="3">
    <source>
        <dbReference type="Proteomes" id="UP001458880"/>
    </source>
</evidence>
<keyword evidence="3" id="KW-1185">Reference proteome</keyword>
<organism evidence="2 3">
    <name type="scientific">Popillia japonica</name>
    <name type="common">Japanese beetle</name>
    <dbReference type="NCBI Taxonomy" id="7064"/>
    <lineage>
        <taxon>Eukaryota</taxon>
        <taxon>Metazoa</taxon>
        <taxon>Ecdysozoa</taxon>
        <taxon>Arthropoda</taxon>
        <taxon>Hexapoda</taxon>
        <taxon>Insecta</taxon>
        <taxon>Pterygota</taxon>
        <taxon>Neoptera</taxon>
        <taxon>Endopterygota</taxon>
        <taxon>Coleoptera</taxon>
        <taxon>Polyphaga</taxon>
        <taxon>Scarabaeiformia</taxon>
        <taxon>Scarabaeidae</taxon>
        <taxon>Rutelinae</taxon>
        <taxon>Popillia</taxon>
    </lineage>
</organism>